<dbReference type="GO" id="GO:0016758">
    <property type="term" value="F:hexosyltransferase activity"/>
    <property type="evidence" value="ECO:0007669"/>
    <property type="project" value="TreeGrafter"/>
</dbReference>
<evidence type="ECO:0000256" key="1">
    <source>
        <dbReference type="ARBA" id="ARBA00021292"/>
    </source>
</evidence>
<evidence type="ECO:0000256" key="4">
    <source>
        <dbReference type="SAM" id="MobiDB-lite"/>
    </source>
</evidence>
<dbReference type="Proteomes" id="UP000316747">
    <property type="component" value="Unassembled WGS sequence"/>
</dbReference>
<comment type="caution">
    <text evidence="7">The sequence shown here is derived from an EMBL/GenBank/DDBJ whole genome shotgun (WGS) entry which is preliminary data.</text>
</comment>
<dbReference type="Gene3D" id="3.40.50.2000">
    <property type="entry name" value="Glycogen Phosphorylase B"/>
    <property type="match status" value="2"/>
</dbReference>
<evidence type="ECO:0000259" key="6">
    <source>
        <dbReference type="Pfam" id="PF13579"/>
    </source>
</evidence>
<dbReference type="PANTHER" id="PTHR45947:SF3">
    <property type="entry name" value="SULFOQUINOVOSYL TRANSFERASE SQD2"/>
    <property type="match status" value="1"/>
</dbReference>
<feature type="domain" description="Glycosyltransferase subfamily 4-like N-terminal" evidence="6">
    <location>
        <begin position="217"/>
        <end position="392"/>
    </location>
</feature>
<dbReference type="CDD" id="cd03794">
    <property type="entry name" value="GT4_WbuB-like"/>
    <property type="match status" value="1"/>
</dbReference>
<proteinExistence type="predicted"/>
<evidence type="ECO:0000259" key="5">
    <source>
        <dbReference type="Pfam" id="PF00534"/>
    </source>
</evidence>
<keyword evidence="2" id="KW-0328">Glycosyltransferase</keyword>
<dbReference type="InterPro" id="IPR001296">
    <property type="entry name" value="Glyco_trans_1"/>
</dbReference>
<dbReference type="SUPFAM" id="SSF53756">
    <property type="entry name" value="UDP-Glycosyltransferase/glycogen phosphorylase"/>
    <property type="match status" value="1"/>
</dbReference>
<feature type="region of interest" description="Disordered" evidence="4">
    <location>
        <begin position="1"/>
        <end position="25"/>
    </location>
</feature>
<dbReference type="InterPro" id="IPR050194">
    <property type="entry name" value="Glycosyltransferase_grp1"/>
</dbReference>
<reference evidence="7 8" key="1">
    <citation type="submission" date="2019-06" db="EMBL/GenBank/DDBJ databases">
        <title>Genome sequencing of plant associated microbes to promote plant fitness in Sorghum bicolor and Oryza sativa.</title>
        <authorList>
            <person name="Coleman-Derr D."/>
        </authorList>
    </citation>
    <scope>NUCLEOTIDE SEQUENCE [LARGE SCALE GENOMIC DNA]</scope>
    <source>
        <strain evidence="7 8">KV-663</strain>
    </source>
</reference>
<dbReference type="InterPro" id="IPR028098">
    <property type="entry name" value="Glyco_trans_4-like_N"/>
</dbReference>
<evidence type="ECO:0000313" key="7">
    <source>
        <dbReference type="EMBL" id="TQM57323.1"/>
    </source>
</evidence>
<dbReference type="Pfam" id="PF00534">
    <property type="entry name" value="Glycos_transf_1"/>
    <property type="match status" value="1"/>
</dbReference>
<dbReference type="PANTHER" id="PTHR45947">
    <property type="entry name" value="SULFOQUINOVOSYL TRANSFERASE SQD2"/>
    <property type="match status" value="1"/>
</dbReference>
<keyword evidence="8" id="KW-1185">Reference proteome</keyword>
<sequence>MTPRRGASVAIDGERETNSRPPGTDLRAGLRILRNAPTALSSLAVHVSRSPWQAAWVCGRLLPRPAVSAAADLAGTSSLGIVLTAASGRRDAASCLLAVRVGTTTGRARHGALAAGAAAGLVAHLATGHGTDDDDPTAGTAYVLETRGHLLRARTVLAQRRGPLARRHRRWLDGQIAVLRGSAVEPLTPPRARLAGARAVGSVLHVVTNALPDVQAGYTIRTHGILTAQRSAGRRVAAVTPPGYPVTQGRIATGDRATHDDIDYLRSLRPLVDVVPGAPDRSLVAHAEAVALASAAVGADVIHAHSNHLNAQAALIAGRRLDLPVVYEVRGFLEETWRSRGGDPASDFYRWTRATETRCMGLASAVVTLSEGMRDEIVDRGIDPQRVHVVGNCVDDRLLAAAPDGARARRELGIAVDAIVVGTVSTLNAYEGIDQIVAAAEAVDDPSVVVLVVGDGPELDRLRRAADRLQDRGIRTRVMLTGRLSRAGALAAQAAIDIFCVPRRATAVTALVPPLKPVEAMALGRPVLASDLPPLAELVTGGSDVGHRGVLVPVGDVEALAATITQLASDPARRESLGRAGRAHVASQRTWAAAARRYDGIYASLDVVPADAGAIANRAVRLAS</sequence>
<accession>A0A543HGB2</accession>
<dbReference type="GO" id="GO:1901137">
    <property type="term" value="P:carbohydrate derivative biosynthetic process"/>
    <property type="evidence" value="ECO:0007669"/>
    <property type="project" value="UniProtKB-ARBA"/>
</dbReference>
<gene>
    <name evidence="7" type="ORF">FBY41_4147</name>
</gene>
<organism evidence="7 8">
    <name type="scientific">Humibacillus xanthopallidus</name>
    <dbReference type="NCBI Taxonomy" id="412689"/>
    <lineage>
        <taxon>Bacteria</taxon>
        <taxon>Bacillati</taxon>
        <taxon>Actinomycetota</taxon>
        <taxon>Actinomycetes</taxon>
        <taxon>Micrococcales</taxon>
        <taxon>Intrasporangiaceae</taxon>
        <taxon>Humibacillus</taxon>
    </lineage>
</organism>
<evidence type="ECO:0000256" key="2">
    <source>
        <dbReference type="ARBA" id="ARBA00022676"/>
    </source>
</evidence>
<keyword evidence="3 7" id="KW-0808">Transferase</keyword>
<evidence type="ECO:0000256" key="3">
    <source>
        <dbReference type="ARBA" id="ARBA00022679"/>
    </source>
</evidence>
<dbReference type="EMBL" id="VFPM01000004">
    <property type="protein sequence ID" value="TQM57323.1"/>
    <property type="molecule type" value="Genomic_DNA"/>
</dbReference>
<name>A0A543HGB2_9MICO</name>
<dbReference type="AlphaFoldDB" id="A0A543HGB2"/>
<protein>
    <recommendedName>
        <fullName evidence="1">D-inositol 3-phosphate glycosyltransferase</fullName>
    </recommendedName>
</protein>
<feature type="domain" description="Glycosyl transferase family 1" evidence="5">
    <location>
        <begin position="408"/>
        <end position="583"/>
    </location>
</feature>
<dbReference type="Pfam" id="PF13579">
    <property type="entry name" value="Glyco_trans_4_4"/>
    <property type="match status" value="1"/>
</dbReference>
<evidence type="ECO:0000313" key="8">
    <source>
        <dbReference type="Proteomes" id="UP000316747"/>
    </source>
</evidence>